<dbReference type="Proteomes" id="UP000648535">
    <property type="component" value="Unassembled WGS sequence"/>
</dbReference>
<dbReference type="InterPro" id="IPR045393">
    <property type="entry name" value="DUF6518"/>
</dbReference>
<gene>
    <name evidence="2" type="ORF">GCM10009769_24040</name>
    <name evidence="3" type="ORF">JOE58_003186</name>
</gene>
<evidence type="ECO:0000313" key="2">
    <source>
        <dbReference type="EMBL" id="GGL05121.1"/>
    </source>
</evidence>
<feature type="transmembrane region" description="Helical" evidence="1">
    <location>
        <begin position="79"/>
        <end position="99"/>
    </location>
</feature>
<dbReference type="RefSeq" id="WP_175327381.1">
    <property type="nucleotide sequence ID" value="NZ_BMOI01000010.1"/>
</dbReference>
<proteinExistence type="predicted"/>
<feature type="transmembrane region" description="Helical" evidence="1">
    <location>
        <begin position="114"/>
        <end position="133"/>
    </location>
</feature>
<keyword evidence="1" id="KW-1133">Transmembrane helix</keyword>
<comment type="caution">
    <text evidence="2">The sequence shown here is derived from an EMBL/GenBank/DDBJ whole genome shotgun (WGS) entry which is preliminary data.</text>
</comment>
<feature type="transmembrane region" description="Helical" evidence="1">
    <location>
        <begin position="54"/>
        <end position="72"/>
    </location>
</feature>
<sequence length="218" mass="22244">METIVHTAQTGTAGRETDPHAVPPAIRVTMATGLALLAGVLCSFGQAVPGFGQLANSAGPWFVVAALLVLLAGLHRRPVLPMVLGVVFLELMHVGYWAATNLRGYPDVLSVTNFWVLIGIPAGLLAGAVVWAVRSTSAWWRAAAAGVTGAVLVGEGVRALLQVAATTGTTFWTIEIVVGAAVVVAGVYSARTATARVVALGTGVLGALGVLAVYLLLG</sequence>
<feature type="transmembrane region" description="Helical" evidence="1">
    <location>
        <begin position="197"/>
        <end position="217"/>
    </location>
</feature>
<reference evidence="3 5" key="3">
    <citation type="submission" date="2021-01" db="EMBL/GenBank/DDBJ databases">
        <title>Sequencing the genomes of 1000 actinobacteria strains.</title>
        <authorList>
            <person name="Klenk H.-P."/>
        </authorList>
    </citation>
    <scope>NUCLEOTIDE SEQUENCE [LARGE SCALE GENOMIC DNA]</scope>
    <source>
        <strain evidence="3 5">DSM 20542</strain>
    </source>
</reference>
<keyword evidence="5" id="KW-1185">Reference proteome</keyword>
<evidence type="ECO:0000313" key="3">
    <source>
        <dbReference type="EMBL" id="MBM7803935.1"/>
    </source>
</evidence>
<protein>
    <submittedName>
        <fullName evidence="2">Uncharacterized protein</fullName>
    </submittedName>
</protein>
<feature type="transmembrane region" description="Helical" evidence="1">
    <location>
        <begin position="25"/>
        <end position="48"/>
    </location>
</feature>
<dbReference type="Pfam" id="PF20128">
    <property type="entry name" value="DUF6518"/>
    <property type="match status" value="1"/>
</dbReference>
<reference evidence="2" key="2">
    <citation type="submission" date="2020-09" db="EMBL/GenBank/DDBJ databases">
        <authorList>
            <person name="Sun Q."/>
            <person name="Ohkuma M."/>
        </authorList>
    </citation>
    <scope>NUCLEOTIDE SEQUENCE</scope>
    <source>
        <strain evidence="2">JCM 1480</strain>
    </source>
</reference>
<feature type="transmembrane region" description="Helical" evidence="1">
    <location>
        <begin position="145"/>
        <end position="165"/>
    </location>
</feature>
<organism evidence="2 4">
    <name type="scientific">Curtobacterium luteum</name>
    <dbReference type="NCBI Taxonomy" id="33881"/>
    <lineage>
        <taxon>Bacteria</taxon>
        <taxon>Bacillati</taxon>
        <taxon>Actinomycetota</taxon>
        <taxon>Actinomycetes</taxon>
        <taxon>Micrococcales</taxon>
        <taxon>Microbacteriaceae</taxon>
        <taxon>Curtobacterium</taxon>
    </lineage>
</organism>
<dbReference type="AlphaFoldDB" id="A0A8H9L172"/>
<accession>A0A8H9L172</accession>
<keyword evidence="1" id="KW-0812">Transmembrane</keyword>
<keyword evidence="1" id="KW-0472">Membrane</keyword>
<feature type="transmembrane region" description="Helical" evidence="1">
    <location>
        <begin position="171"/>
        <end position="190"/>
    </location>
</feature>
<name>A0A8H9L172_9MICO</name>
<dbReference type="EMBL" id="JAFBCG010000001">
    <property type="protein sequence ID" value="MBM7803935.1"/>
    <property type="molecule type" value="Genomic_DNA"/>
</dbReference>
<dbReference type="EMBL" id="BMOI01000010">
    <property type="protein sequence ID" value="GGL05121.1"/>
    <property type="molecule type" value="Genomic_DNA"/>
</dbReference>
<evidence type="ECO:0000256" key="1">
    <source>
        <dbReference type="SAM" id="Phobius"/>
    </source>
</evidence>
<evidence type="ECO:0000313" key="5">
    <source>
        <dbReference type="Proteomes" id="UP000746584"/>
    </source>
</evidence>
<reference evidence="2" key="1">
    <citation type="journal article" date="2014" name="Int. J. Syst. Evol. Microbiol.">
        <title>Complete genome sequence of Corynebacterium casei LMG S-19264T (=DSM 44701T), isolated from a smear-ripened cheese.</title>
        <authorList>
            <consortium name="US DOE Joint Genome Institute (JGI-PGF)"/>
            <person name="Walter F."/>
            <person name="Albersmeier A."/>
            <person name="Kalinowski J."/>
            <person name="Ruckert C."/>
        </authorList>
    </citation>
    <scope>NUCLEOTIDE SEQUENCE</scope>
    <source>
        <strain evidence="2">JCM 1480</strain>
    </source>
</reference>
<evidence type="ECO:0000313" key="4">
    <source>
        <dbReference type="Proteomes" id="UP000648535"/>
    </source>
</evidence>
<dbReference type="Proteomes" id="UP000746584">
    <property type="component" value="Unassembled WGS sequence"/>
</dbReference>